<sequence length="151" mass="16935">MLRDMLRARPNAVCAWGGSLFFAAAHRSARKFWLVRRRSRTPVETHTLGKAQRPGSGAGLCQRCATRMSIHTGGRSSMREWRESLVAKAPVAPRLCSATRFPASWIRPLDVRLSLGAPLACCRTSLCTTEPSPPHRKIFQNFNAMQFENLR</sequence>
<gene>
    <name evidence="1" type="ordered locus">KLTH0G02750g</name>
</gene>
<dbReference type="RefSeq" id="XP_002555158.1">
    <property type="nucleotide sequence ID" value="XM_002555112.1"/>
</dbReference>
<dbReference type="KEGG" id="lth:KLTH0G02750g"/>
<organism evidence="1 2">
    <name type="scientific">Lachancea thermotolerans (strain ATCC 56472 / CBS 6340 / NRRL Y-8284)</name>
    <name type="common">Yeast</name>
    <name type="synonym">Kluyveromyces thermotolerans</name>
    <dbReference type="NCBI Taxonomy" id="559295"/>
    <lineage>
        <taxon>Eukaryota</taxon>
        <taxon>Fungi</taxon>
        <taxon>Dikarya</taxon>
        <taxon>Ascomycota</taxon>
        <taxon>Saccharomycotina</taxon>
        <taxon>Saccharomycetes</taxon>
        <taxon>Saccharomycetales</taxon>
        <taxon>Saccharomycetaceae</taxon>
        <taxon>Lachancea</taxon>
    </lineage>
</organism>
<accession>C5DLR0</accession>
<reference evidence="1 2" key="1">
    <citation type="journal article" date="2009" name="Genome Res.">
        <title>Comparative genomics of protoploid Saccharomycetaceae.</title>
        <authorList>
            <consortium name="The Genolevures Consortium"/>
            <person name="Souciet J.-L."/>
            <person name="Dujon B."/>
            <person name="Gaillardin C."/>
            <person name="Johnston M."/>
            <person name="Baret P.V."/>
            <person name="Cliften P."/>
            <person name="Sherman D.J."/>
            <person name="Weissenbach J."/>
            <person name="Westhof E."/>
            <person name="Wincker P."/>
            <person name="Jubin C."/>
            <person name="Poulain J."/>
            <person name="Barbe V."/>
            <person name="Segurens B."/>
            <person name="Artiguenave F."/>
            <person name="Anthouard V."/>
            <person name="Vacherie B."/>
            <person name="Val M.-E."/>
            <person name="Fulton R.S."/>
            <person name="Minx P."/>
            <person name="Wilson R."/>
            <person name="Durrens P."/>
            <person name="Jean G."/>
            <person name="Marck C."/>
            <person name="Martin T."/>
            <person name="Nikolski M."/>
            <person name="Rolland T."/>
            <person name="Seret M.-L."/>
            <person name="Casaregola S."/>
            <person name="Despons L."/>
            <person name="Fairhead C."/>
            <person name="Fischer G."/>
            <person name="Lafontaine I."/>
            <person name="Leh V."/>
            <person name="Lemaire M."/>
            <person name="de Montigny J."/>
            <person name="Neuveglise C."/>
            <person name="Thierry A."/>
            <person name="Blanc-Lenfle I."/>
            <person name="Bleykasten C."/>
            <person name="Diffels J."/>
            <person name="Fritsch E."/>
            <person name="Frangeul L."/>
            <person name="Goeffon A."/>
            <person name="Jauniaux N."/>
            <person name="Kachouri-Lafond R."/>
            <person name="Payen C."/>
            <person name="Potier S."/>
            <person name="Pribylova L."/>
            <person name="Ozanne C."/>
            <person name="Richard G.-F."/>
            <person name="Sacerdot C."/>
            <person name="Straub M.-L."/>
            <person name="Talla E."/>
        </authorList>
    </citation>
    <scope>NUCLEOTIDE SEQUENCE [LARGE SCALE GENOMIC DNA]</scope>
    <source>
        <strain evidence="2">ATCC 56472 / CBS 6340 / NRRL Y-8284</strain>
    </source>
</reference>
<protein>
    <submittedName>
        <fullName evidence="1">KLTH0G02750p</fullName>
    </submittedName>
</protein>
<dbReference type="AlphaFoldDB" id="C5DLR0"/>
<dbReference type="InParanoid" id="C5DLR0"/>
<dbReference type="OrthoDB" id="10575662at2759"/>
<keyword evidence="2" id="KW-1185">Reference proteome</keyword>
<evidence type="ECO:0000313" key="2">
    <source>
        <dbReference type="Proteomes" id="UP000002036"/>
    </source>
</evidence>
<evidence type="ECO:0000313" key="1">
    <source>
        <dbReference type="EMBL" id="CAR24721.1"/>
    </source>
</evidence>
<proteinExistence type="predicted"/>
<dbReference type="GeneID" id="8293421"/>
<dbReference type="Proteomes" id="UP000002036">
    <property type="component" value="Chromosome G"/>
</dbReference>
<dbReference type="EMBL" id="CU928171">
    <property type="protein sequence ID" value="CAR24721.1"/>
    <property type="molecule type" value="Genomic_DNA"/>
</dbReference>
<dbReference type="HOGENOM" id="CLU_1731795_0_0_1"/>
<name>C5DLR0_LACTC</name>